<name>A0ABR9DGQ0_9GAMM</name>
<comment type="caution">
    <text evidence="1">The sequence shown here is derived from an EMBL/GenBank/DDBJ whole genome shotgun (WGS) entry which is preliminary data.</text>
</comment>
<gene>
    <name evidence="1" type="primary">dndB</name>
    <name evidence="1" type="ORF">EBB_17505</name>
</gene>
<reference evidence="1 2" key="1">
    <citation type="submission" date="2020-09" db="EMBL/GenBank/DDBJ databases">
        <title>Methylomonas albis sp. nov. and Methylomonas fluvii sp. nov.: Two cold-adapted methanotrophs from the River Elbe and an amended description of Methylovulum psychrotolerans strain Eb1.</title>
        <authorList>
            <person name="Bussmann I.K."/>
            <person name="Klings K.-W."/>
            <person name="Warnstedt J."/>
            <person name="Hoppert M."/>
            <person name="Saborowski A."/>
            <person name="Horn F."/>
            <person name="Liebner S."/>
        </authorList>
    </citation>
    <scope>NUCLEOTIDE SEQUENCE [LARGE SCALE GENOMIC DNA]</scope>
    <source>
        <strain evidence="1 2">EbB</strain>
    </source>
</reference>
<dbReference type="NCBIfam" id="TIGR03187">
    <property type="entry name" value="DGQHR"/>
    <property type="match status" value="1"/>
</dbReference>
<dbReference type="Pfam" id="PF14072">
    <property type="entry name" value="DndB"/>
    <property type="match status" value="1"/>
</dbReference>
<dbReference type="CDD" id="cd16412">
    <property type="entry name" value="dndB"/>
    <property type="match status" value="1"/>
</dbReference>
<dbReference type="InterPro" id="IPR017642">
    <property type="entry name" value="DNA_S_mod_DndB"/>
</dbReference>
<evidence type="ECO:0000313" key="2">
    <source>
        <dbReference type="Proteomes" id="UP000641152"/>
    </source>
</evidence>
<dbReference type="RefSeq" id="WP_192394977.1">
    <property type="nucleotide sequence ID" value="NZ_CAJHIU010000002.1"/>
</dbReference>
<sequence length="361" mass="40972">MLDTEFCHSFPAIRGLQAGRPCYIAMCPMRIVPSLFKFNEEEVPPELRAQRTLNKSRIPEITSYLVDNPNDYTLSSLTASVNAMVNFSPFSATGPGQFMGSLLIPMDAQILINDGQHRRAAIEQAIKENPELGYDNISVLFFIDEGLERSQQMFADLNKHAVRPSDSISTLYDFRDSISDLARFLSKEVEIFSRMTELENSSISNRSSKLFTLSSIKNASKALLRKGNKDPITEEEKLLAAAYWSEVGHNMPDWIKAKNKEVVTYELRDQYIHAHGVMLQAMGNIGADLLSNYQTDWKKRLSQLSNIDWSRQNKDWEGRALVHGRVSKARTNVLLTGNYIKQHLGTSLNDIEESLEKEFQQ</sequence>
<evidence type="ECO:0000313" key="1">
    <source>
        <dbReference type="EMBL" id="MBD9362277.1"/>
    </source>
</evidence>
<keyword evidence="2" id="KW-1185">Reference proteome</keyword>
<dbReference type="EMBL" id="JACXST010000002">
    <property type="protein sequence ID" value="MBD9362277.1"/>
    <property type="molecule type" value="Genomic_DNA"/>
</dbReference>
<accession>A0ABR9DGQ0</accession>
<dbReference type="InterPro" id="IPR017601">
    <property type="entry name" value="DGQHR-contain_dom"/>
</dbReference>
<dbReference type="Proteomes" id="UP000641152">
    <property type="component" value="Unassembled WGS sequence"/>
</dbReference>
<protein>
    <submittedName>
        <fullName evidence="1">DNA sulfur modification protein DndB</fullName>
    </submittedName>
</protein>
<organism evidence="1 2">
    <name type="scientific">Methylomonas fluvii</name>
    <dbReference type="NCBI Taxonomy" id="1854564"/>
    <lineage>
        <taxon>Bacteria</taxon>
        <taxon>Pseudomonadati</taxon>
        <taxon>Pseudomonadota</taxon>
        <taxon>Gammaproteobacteria</taxon>
        <taxon>Methylococcales</taxon>
        <taxon>Methylococcaceae</taxon>
        <taxon>Methylomonas</taxon>
    </lineage>
</organism>
<dbReference type="NCBIfam" id="TIGR03233">
    <property type="entry name" value="DNA_S_dndB"/>
    <property type="match status" value="1"/>
</dbReference>
<proteinExistence type="predicted"/>